<keyword evidence="3" id="KW-1185">Reference proteome</keyword>
<feature type="domain" description="Fe/B12 periplasmic-binding" evidence="1">
    <location>
        <begin position="3"/>
        <end position="311"/>
    </location>
</feature>
<comment type="caution">
    <text evidence="2">The sequence shown here is derived from an EMBL/GenBank/DDBJ whole genome shotgun (WGS) entry which is preliminary data.</text>
</comment>
<evidence type="ECO:0000313" key="2">
    <source>
        <dbReference type="EMBL" id="KAJ8905240.1"/>
    </source>
</evidence>
<dbReference type="PROSITE" id="PS50983">
    <property type="entry name" value="FE_B12_PBP"/>
    <property type="match status" value="1"/>
</dbReference>
<dbReference type="PANTHER" id="PTHR42860:SF1">
    <property type="entry name" value="VITAMIN B12-BINDING PROTEIN"/>
    <property type="match status" value="1"/>
</dbReference>
<name>A0AAV8URP6_9RHOD</name>
<protein>
    <recommendedName>
        <fullName evidence="1">Fe/B12 periplasmic-binding domain-containing protein</fullName>
    </recommendedName>
</protein>
<evidence type="ECO:0000313" key="3">
    <source>
        <dbReference type="Proteomes" id="UP001157974"/>
    </source>
</evidence>
<reference evidence="2 3" key="1">
    <citation type="journal article" date="2023" name="Nat. Commun.">
        <title>Origin of minicircular mitochondrial genomes in red algae.</title>
        <authorList>
            <person name="Lee Y."/>
            <person name="Cho C.H."/>
            <person name="Lee Y.M."/>
            <person name="Park S.I."/>
            <person name="Yang J.H."/>
            <person name="West J.A."/>
            <person name="Bhattacharya D."/>
            <person name="Yoon H.S."/>
        </authorList>
    </citation>
    <scope>NUCLEOTIDE SEQUENCE [LARGE SCALE GENOMIC DNA]</scope>
    <source>
        <strain evidence="2 3">CCMP1338</strain>
        <tissue evidence="2">Whole cell</tissue>
    </source>
</reference>
<proteinExistence type="predicted"/>
<dbReference type="InterPro" id="IPR051030">
    <property type="entry name" value="Vitamin_B12-ABC_binding"/>
</dbReference>
<dbReference type="Proteomes" id="UP001157974">
    <property type="component" value="Unassembled WGS sequence"/>
</dbReference>
<accession>A0AAV8URP6</accession>
<sequence>MKRVVSLVPAGTETLIELGCLRNIVGVSHGSDWEMSGVKVVTRAKFDEEGLTSEEISALFNVSCSEGMLYGLEGGAREEVALVRMRLCSYFWTEPEVLASLDPDVVVTVVDDSEMAGFDDIRWALRALLNGKEVEIINFNPYSMAQTFKLTKEIAQVVGIPDMGLDYVRDYQTRLQNIANRDVARRIPSVVTLQWLEPLYVSGAWTPELVRYAGGRSLFCRPGEPSKAVTWSEMNKENPDIVILCLCGLSIEGSVNEIKRIQRLSPELRKLLEKSVDGIYVVDARRLFSQPSVCTLVDSAKVLGEVVEDRLNALEMVKPKSSKSSPLWIKLPSTVSSIPRKSSLAMVA</sequence>
<dbReference type="Gene3D" id="3.40.50.1980">
    <property type="entry name" value="Nitrogenase molybdenum iron protein domain"/>
    <property type="match status" value="2"/>
</dbReference>
<dbReference type="Pfam" id="PF01497">
    <property type="entry name" value="Peripla_BP_2"/>
    <property type="match status" value="1"/>
</dbReference>
<organism evidence="2 3">
    <name type="scientific">Rhodosorus marinus</name>
    <dbReference type="NCBI Taxonomy" id="101924"/>
    <lineage>
        <taxon>Eukaryota</taxon>
        <taxon>Rhodophyta</taxon>
        <taxon>Stylonematophyceae</taxon>
        <taxon>Stylonematales</taxon>
        <taxon>Stylonemataceae</taxon>
        <taxon>Rhodosorus</taxon>
    </lineage>
</organism>
<dbReference type="SUPFAM" id="SSF53807">
    <property type="entry name" value="Helical backbone' metal receptor"/>
    <property type="match status" value="1"/>
</dbReference>
<gene>
    <name evidence="2" type="ORF">NDN08_001748</name>
</gene>
<evidence type="ECO:0000259" key="1">
    <source>
        <dbReference type="PROSITE" id="PS50983"/>
    </source>
</evidence>
<dbReference type="AlphaFoldDB" id="A0AAV8URP6"/>
<dbReference type="InterPro" id="IPR002491">
    <property type="entry name" value="ABC_transptr_periplasmic_BD"/>
</dbReference>
<dbReference type="EMBL" id="JAMWBK010000005">
    <property type="protein sequence ID" value="KAJ8905240.1"/>
    <property type="molecule type" value="Genomic_DNA"/>
</dbReference>
<dbReference type="PANTHER" id="PTHR42860">
    <property type="entry name" value="VITAMIN B12-BINDING PROTEIN"/>
    <property type="match status" value="1"/>
</dbReference>